<accession>A0ACC2DAX2</accession>
<organism evidence="1 2">
    <name type="scientific">Diphasiastrum complanatum</name>
    <name type="common">Issler's clubmoss</name>
    <name type="synonym">Lycopodium complanatum</name>
    <dbReference type="NCBI Taxonomy" id="34168"/>
    <lineage>
        <taxon>Eukaryota</taxon>
        <taxon>Viridiplantae</taxon>
        <taxon>Streptophyta</taxon>
        <taxon>Embryophyta</taxon>
        <taxon>Tracheophyta</taxon>
        <taxon>Lycopodiopsida</taxon>
        <taxon>Lycopodiales</taxon>
        <taxon>Lycopodiaceae</taxon>
        <taxon>Lycopodioideae</taxon>
        <taxon>Diphasiastrum</taxon>
    </lineage>
</organism>
<reference evidence="2" key="1">
    <citation type="journal article" date="2024" name="Proc. Natl. Acad. Sci. U.S.A.">
        <title>Extraordinary preservation of gene collinearity over three hundred million years revealed in homosporous lycophytes.</title>
        <authorList>
            <person name="Li C."/>
            <person name="Wickell D."/>
            <person name="Kuo L.Y."/>
            <person name="Chen X."/>
            <person name="Nie B."/>
            <person name="Liao X."/>
            <person name="Peng D."/>
            <person name="Ji J."/>
            <person name="Jenkins J."/>
            <person name="Williams M."/>
            <person name="Shu S."/>
            <person name="Plott C."/>
            <person name="Barry K."/>
            <person name="Rajasekar S."/>
            <person name="Grimwood J."/>
            <person name="Han X."/>
            <person name="Sun S."/>
            <person name="Hou Z."/>
            <person name="He W."/>
            <person name="Dai G."/>
            <person name="Sun C."/>
            <person name="Schmutz J."/>
            <person name="Leebens-Mack J.H."/>
            <person name="Li F.W."/>
            <person name="Wang L."/>
        </authorList>
    </citation>
    <scope>NUCLEOTIDE SEQUENCE [LARGE SCALE GENOMIC DNA]</scope>
    <source>
        <strain evidence="2">cv. PW_Plant_1</strain>
    </source>
</reference>
<name>A0ACC2DAX2_DIPCM</name>
<protein>
    <submittedName>
        <fullName evidence="1">Uncharacterized protein</fullName>
    </submittedName>
</protein>
<comment type="caution">
    <text evidence="1">The sequence shown here is derived from an EMBL/GenBank/DDBJ whole genome shotgun (WGS) entry which is preliminary data.</text>
</comment>
<gene>
    <name evidence="1" type="ORF">O6H91_06G007200</name>
</gene>
<proteinExistence type="predicted"/>
<evidence type="ECO:0000313" key="1">
    <source>
        <dbReference type="EMBL" id="KAJ7551255.1"/>
    </source>
</evidence>
<keyword evidence="2" id="KW-1185">Reference proteome</keyword>
<dbReference type="EMBL" id="CM055097">
    <property type="protein sequence ID" value="KAJ7551255.1"/>
    <property type="molecule type" value="Genomic_DNA"/>
</dbReference>
<evidence type="ECO:0000313" key="2">
    <source>
        <dbReference type="Proteomes" id="UP001162992"/>
    </source>
</evidence>
<sequence length="373" mass="39880">MASLLCTTSSSIASTSFFDSVHQHQLPFTCDHRKLLPLSAGSKHPRLAATRNPPQTSGGRRDVVAMASLQDLEVCSHFVQTIAGYVPFGFVDAASVSADGSLAFALAGGGAVAALAAALSLADPEKRRQKQAADAGGDDKDVVKNYFNSSGFERWRRIYGEADDVNSVQLDIRQGHAQTIDKVLSILKEGGSLEGVTVCDAGCGTGSLAIPLALEGAIVNASDISSAMVVEAEKKACEALSKAAPLTGKALKNPQFQTQDLESITGKYDTVACLDVLIHYPQDKAGAMISHLASLAQKRLILSFAPKTLYYSVLKRIGEFFPGPSKATRAYLHAEEEVEEALKKAGWLVRRREMTATKFYFSRLLEAVPLSSQ</sequence>
<dbReference type="Proteomes" id="UP001162992">
    <property type="component" value="Chromosome 6"/>
</dbReference>